<dbReference type="NCBIfam" id="TIGR02453">
    <property type="entry name" value="TIGR02453 family protein"/>
    <property type="match status" value="1"/>
</dbReference>
<dbReference type="PANTHER" id="PTHR36452:SF1">
    <property type="entry name" value="DUF2461 DOMAIN-CONTAINING PROTEIN"/>
    <property type="match status" value="1"/>
</dbReference>
<sequence>MLSPKTLRFIKDLTQNNNRDWFQENRKRYEAAKEDFTNLAERLILEVGQFEELGNTLPKDCVFRINRDIRFAKDKRPYKNNLSMAIGPGGRHSGRVDYYLQIQPGDQSFLGAGMWSPTANQLAKYRQEVDYNAAELKKIIENEEFRNFFPEIHGAALKTTPKGFLKDHPEIELLRRKELFFLHRFKDEVVQSETFIPEILHAIHLIKPYCDFLNYIFHDEKEEE</sequence>
<dbReference type="PANTHER" id="PTHR36452">
    <property type="entry name" value="CHROMOSOME 12, WHOLE GENOME SHOTGUN SEQUENCE"/>
    <property type="match status" value="1"/>
</dbReference>
<dbReference type="Proteomes" id="UP000598271">
    <property type="component" value="Unassembled WGS sequence"/>
</dbReference>
<protein>
    <submittedName>
        <fullName evidence="1">TIGR02453 family protein</fullName>
    </submittedName>
</protein>
<proteinExistence type="predicted"/>
<dbReference type="Pfam" id="PF09365">
    <property type="entry name" value="DUF2461"/>
    <property type="match status" value="1"/>
</dbReference>
<name>A0A8J3DAB3_9BACT</name>
<keyword evidence="2" id="KW-1185">Reference proteome</keyword>
<dbReference type="EMBL" id="BMXF01000004">
    <property type="protein sequence ID" value="GHB81780.1"/>
    <property type="molecule type" value="Genomic_DNA"/>
</dbReference>
<evidence type="ECO:0000313" key="1">
    <source>
        <dbReference type="EMBL" id="GHB81780.1"/>
    </source>
</evidence>
<dbReference type="RefSeq" id="WP_189566693.1">
    <property type="nucleotide sequence ID" value="NZ_BMXF01000004.1"/>
</dbReference>
<organism evidence="1 2">
    <name type="scientific">Persicitalea jodogahamensis</name>
    <dbReference type="NCBI Taxonomy" id="402147"/>
    <lineage>
        <taxon>Bacteria</taxon>
        <taxon>Pseudomonadati</taxon>
        <taxon>Bacteroidota</taxon>
        <taxon>Cytophagia</taxon>
        <taxon>Cytophagales</taxon>
        <taxon>Spirosomataceae</taxon>
        <taxon>Persicitalea</taxon>
    </lineage>
</organism>
<dbReference type="InterPro" id="IPR012808">
    <property type="entry name" value="CHP02453"/>
</dbReference>
<reference evidence="1 2" key="1">
    <citation type="journal article" date="2014" name="Int. J. Syst. Evol. Microbiol.">
        <title>Complete genome sequence of Corynebacterium casei LMG S-19264T (=DSM 44701T), isolated from a smear-ripened cheese.</title>
        <authorList>
            <consortium name="US DOE Joint Genome Institute (JGI-PGF)"/>
            <person name="Walter F."/>
            <person name="Albersmeier A."/>
            <person name="Kalinowski J."/>
            <person name="Ruckert C."/>
        </authorList>
    </citation>
    <scope>NUCLEOTIDE SEQUENCE [LARGE SCALE GENOMIC DNA]</scope>
    <source>
        <strain evidence="1 2">KCTC 12866</strain>
    </source>
</reference>
<dbReference type="InterPro" id="IPR015996">
    <property type="entry name" value="UCP028451"/>
</dbReference>
<comment type="caution">
    <text evidence="1">The sequence shown here is derived from an EMBL/GenBank/DDBJ whole genome shotgun (WGS) entry which is preliminary data.</text>
</comment>
<evidence type="ECO:0000313" key="2">
    <source>
        <dbReference type="Proteomes" id="UP000598271"/>
    </source>
</evidence>
<dbReference type="PIRSF" id="PIRSF028451">
    <property type="entry name" value="UCP028451"/>
    <property type="match status" value="1"/>
</dbReference>
<accession>A0A8J3DAB3</accession>
<dbReference type="AlphaFoldDB" id="A0A8J3DAB3"/>
<gene>
    <name evidence="1" type="ORF">GCM10007390_40920</name>
</gene>